<dbReference type="EMBL" id="FOFT01000004">
    <property type="protein sequence ID" value="SER23446.1"/>
    <property type="molecule type" value="Genomic_DNA"/>
</dbReference>
<dbReference type="AlphaFoldDB" id="A0A1H9MIA9"/>
<evidence type="ECO:0000313" key="3">
    <source>
        <dbReference type="Proteomes" id="UP000199028"/>
    </source>
</evidence>
<dbReference type="Proteomes" id="UP000199028">
    <property type="component" value="Unassembled WGS sequence"/>
</dbReference>
<evidence type="ECO:0000256" key="1">
    <source>
        <dbReference type="SAM" id="MobiDB-lite"/>
    </source>
</evidence>
<name>A0A1H9MIA9_9PSEU</name>
<feature type="compositionally biased region" description="Low complexity" evidence="1">
    <location>
        <begin position="113"/>
        <end position="130"/>
    </location>
</feature>
<keyword evidence="3" id="KW-1185">Reference proteome</keyword>
<evidence type="ECO:0000313" key="2">
    <source>
        <dbReference type="EMBL" id="SER23446.1"/>
    </source>
</evidence>
<protein>
    <submittedName>
        <fullName evidence="2">Uncharacterized protein</fullName>
    </submittedName>
</protein>
<accession>A0A1H9MIA9</accession>
<reference evidence="3" key="1">
    <citation type="submission" date="2016-10" db="EMBL/GenBank/DDBJ databases">
        <authorList>
            <person name="Varghese N."/>
            <person name="Submissions S."/>
        </authorList>
    </citation>
    <scope>NUCLEOTIDE SEQUENCE [LARGE SCALE GENOMIC DNA]</scope>
    <source>
        <strain evidence="3">CGMCC 4.578</strain>
    </source>
</reference>
<feature type="region of interest" description="Disordered" evidence="1">
    <location>
        <begin position="101"/>
        <end position="138"/>
    </location>
</feature>
<gene>
    <name evidence="2" type="ORF">SAMN05216195_104387</name>
</gene>
<sequence length="160" mass="17369">MRWVSDEPRPGVVEVQLTDADGAVWSFVEKFYVFDADDDAWLDAVHPFEVEVGCEIFSRHADASGRDLVTVSTRPSYVATAGGRDQFTVTPSQLVRARCREAPAPEPRPQRPPRAMCSTSSAASSCSSVSLPGTWPRSSTTSRIVLRSFSDCLAIDAASS</sequence>
<organism evidence="2 3">
    <name type="scientific">Lentzea flaviverrucosa</name>
    <dbReference type="NCBI Taxonomy" id="200379"/>
    <lineage>
        <taxon>Bacteria</taxon>
        <taxon>Bacillati</taxon>
        <taxon>Actinomycetota</taxon>
        <taxon>Actinomycetes</taxon>
        <taxon>Pseudonocardiales</taxon>
        <taxon>Pseudonocardiaceae</taxon>
        <taxon>Lentzea</taxon>
    </lineage>
</organism>
<proteinExistence type="predicted"/>